<keyword evidence="3" id="KW-1185">Reference proteome</keyword>
<feature type="non-terminal residue" evidence="2">
    <location>
        <position position="174"/>
    </location>
</feature>
<proteinExistence type="predicted"/>
<dbReference type="EMBL" id="BDIP01004759">
    <property type="protein sequence ID" value="GIQ89171.1"/>
    <property type="molecule type" value="Genomic_DNA"/>
</dbReference>
<feature type="compositionally biased region" description="Basic and acidic residues" evidence="1">
    <location>
        <begin position="25"/>
        <end position="55"/>
    </location>
</feature>
<reference evidence="2 3" key="1">
    <citation type="journal article" date="2018" name="PLoS ONE">
        <title>The draft genome of Kipferlia bialata reveals reductive genome evolution in fornicate parasites.</title>
        <authorList>
            <person name="Tanifuji G."/>
            <person name="Takabayashi S."/>
            <person name="Kume K."/>
            <person name="Takagi M."/>
            <person name="Nakayama T."/>
            <person name="Kamikawa R."/>
            <person name="Inagaki Y."/>
            <person name="Hashimoto T."/>
        </authorList>
    </citation>
    <scope>NUCLEOTIDE SEQUENCE [LARGE SCALE GENOMIC DNA]</scope>
    <source>
        <strain evidence="2">NY0173</strain>
    </source>
</reference>
<evidence type="ECO:0000313" key="2">
    <source>
        <dbReference type="EMBL" id="GIQ89171.1"/>
    </source>
</evidence>
<evidence type="ECO:0000313" key="3">
    <source>
        <dbReference type="Proteomes" id="UP000265618"/>
    </source>
</evidence>
<organism evidence="2 3">
    <name type="scientific">Kipferlia bialata</name>
    <dbReference type="NCBI Taxonomy" id="797122"/>
    <lineage>
        <taxon>Eukaryota</taxon>
        <taxon>Metamonada</taxon>
        <taxon>Carpediemonas-like organisms</taxon>
        <taxon>Kipferlia</taxon>
    </lineage>
</organism>
<evidence type="ECO:0000256" key="1">
    <source>
        <dbReference type="SAM" id="MobiDB-lite"/>
    </source>
</evidence>
<dbReference type="AlphaFoldDB" id="A0A9K3GNV7"/>
<feature type="compositionally biased region" description="Acidic residues" evidence="1">
    <location>
        <begin position="1"/>
        <end position="11"/>
    </location>
</feature>
<feature type="compositionally biased region" description="Basic and acidic residues" evidence="1">
    <location>
        <begin position="133"/>
        <end position="146"/>
    </location>
</feature>
<accession>A0A9K3GNV7</accession>
<sequence length="174" mass="19713">DMEESREDESSPEVQSCSPVQVEPRAVRDCLAGEREMERGERGRERQRQSVDRHSMCRQPETIKPSGFSGAAVPNPSVVLIQRLSAKFASASIPRPFPERDRERDRDMPAKVMERERERDRERGMGRPAKRALSTDDQLRDLEERLSQASQHLARDAEAGLTLSQGLFSDNPLG</sequence>
<protein>
    <submittedName>
        <fullName evidence="2">Uncharacterized protein</fullName>
    </submittedName>
</protein>
<feature type="region of interest" description="Disordered" evidence="1">
    <location>
        <begin position="1"/>
        <end position="73"/>
    </location>
</feature>
<comment type="caution">
    <text evidence="2">The sequence shown here is derived from an EMBL/GenBank/DDBJ whole genome shotgun (WGS) entry which is preliminary data.</text>
</comment>
<feature type="region of interest" description="Disordered" evidence="1">
    <location>
        <begin position="94"/>
        <end position="153"/>
    </location>
</feature>
<dbReference type="Proteomes" id="UP000265618">
    <property type="component" value="Unassembled WGS sequence"/>
</dbReference>
<feature type="compositionally biased region" description="Basic and acidic residues" evidence="1">
    <location>
        <begin position="97"/>
        <end position="125"/>
    </location>
</feature>
<gene>
    <name evidence="2" type="ORF">KIPB_011577</name>
</gene>
<name>A0A9K3GNV7_9EUKA</name>